<dbReference type="GO" id="GO:0000981">
    <property type="term" value="F:DNA-binding transcription factor activity, RNA polymerase II-specific"/>
    <property type="evidence" value="ECO:0007669"/>
    <property type="project" value="InterPro"/>
</dbReference>
<evidence type="ECO:0000313" key="5">
    <source>
        <dbReference type="EMBL" id="PAV17419.1"/>
    </source>
</evidence>
<dbReference type="EMBL" id="NBII01000007">
    <property type="protein sequence ID" value="PAV17419.1"/>
    <property type="molecule type" value="Genomic_DNA"/>
</dbReference>
<sequence length="352" mass="39396">MFATDSHVLKNDILELDFTMDMDHRKRRRNRTTQSCLNCHTSKRKCDRKRPCQRCISLGLTGLCVYEVDDPALRDDPDLDETTRLRNRIAELESLVRELRGKPHPRWADPNYYEGGDASDKWHRRRGSAANKQRQLQALQAEVPVVKTEPMNELQVGQQYSSNGISSAYVNGSGMNGYSPSTTYSPTSSSSSGINGHSPNELYRCDDPCLCVSNPNANHSFISLARTLEGMSNYLVQLPEHTQNRCSILQRIQELRNILHGDNSPKSNSTSPPNTYGGFESHSSEQLRSPADSDLMTPISIPSSIPPTTPHSIQHMHWNNEGAGSHHSPHVNTYFPNTEIYAKTVGGYDVVS</sequence>
<dbReference type="PANTHER" id="PTHR31001">
    <property type="entry name" value="UNCHARACTERIZED TRANSCRIPTIONAL REGULATORY PROTEIN"/>
    <property type="match status" value="1"/>
</dbReference>
<evidence type="ECO:0000256" key="1">
    <source>
        <dbReference type="ARBA" id="ARBA00004123"/>
    </source>
</evidence>
<evidence type="ECO:0000259" key="4">
    <source>
        <dbReference type="PROSITE" id="PS50048"/>
    </source>
</evidence>
<feature type="domain" description="Zn(2)-C6 fungal-type" evidence="4">
    <location>
        <begin position="35"/>
        <end position="66"/>
    </location>
</feature>
<protein>
    <recommendedName>
        <fullName evidence="4">Zn(2)-C6 fungal-type domain-containing protein</fullName>
    </recommendedName>
</protein>
<dbReference type="SUPFAM" id="SSF57701">
    <property type="entry name" value="Zn2/Cys6 DNA-binding domain"/>
    <property type="match status" value="1"/>
</dbReference>
<dbReference type="InterPro" id="IPR001138">
    <property type="entry name" value="Zn2Cys6_DnaBD"/>
</dbReference>
<dbReference type="STRING" id="2282107.A0A286UD13"/>
<accession>A0A286UD13</accession>
<dbReference type="PROSITE" id="PS00463">
    <property type="entry name" value="ZN2_CY6_FUNGAL_1"/>
    <property type="match status" value="1"/>
</dbReference>
<dbReference type="SMART" id="SM00066">
    <property type="entry name" value="GAL4"/>
    <property type="match status" value="1"/>
</dbReference>
<evidence type="ECO:0000256" key="3">
    <source>
        <dbReference type="SAM" id="MobiDB-lite"/>
    </source>
</evidence>
<dbReference type="AlphaFoldDB" id="A0A286UD13"/>
<dbReference type="GO" id="GO:0005634">
    <property type="term" value="C:nucleus"/>
    <property type="evidence" value="ECO:0007669"/>
    <property type="project" value="UniProtKB-SubCell"/>
</dbReference>
<evidence type="ECO:0000256" key="2">
    <source>
        <dbReference type="ARBA" id="ARBA00023242"/>
    </source>
</evidence>
<dbReference type="InParanoid" id="A0A286UD13"/>
<feature type="compositionally biased region" description="Low complexity" evidence="3">
    <location>
        <begin position="264"/>
        <end position="275"/>
    </location>
</feature>
<organism evidence="5 6">
    <name type="scientific">Pyrrhoderma noxium</name>
    <dbReference type="NCBI Taxonomy" id="2282107"/>
    <lineage>
        <taxon>Eukaryota</taxon>
        <taxon>Fungi</taxon>
        <taxon>Dikarya</taxon>
        <taxon>Basidiomycota</taxon>
        <taxon>Agaricomycotina</taxon>
        <taxon>Agaricomycetes</taxon>
        <taxon>Hymenochaetales</taxon>
        <taxon>Hymenochaetaceae</taxon>
        <taxon>Pyrrhoderma</taxon>
    </lineage>
</organism>
<dbReference type="Gene3D" id="4.10.240.10">
    <property type="entry name" value="Zn(2)-C6 fungal-type DNA-binding domain"/>
    <property type="match status" value="1"/>
</dbReference>
<dbReference type="InterPro" id="IPR036864">
    <property type="entry name" value="Zn2-C6_fun-type_DNA-bd_sf"/>
</dbReference>
<dbReference type="PROSITE" id="PS50048">
    <property type="entry name" value="ZN2_CY6_FUNGAL_2"/>
    <property type="match status" value="1"/>
</dbReference>
<dbReference type="GO" id="GO:0008270">
    <property type="term" value="F:zinc ion binding"/>
    <property type="evidence" value="ECO:0007669"/>
    <property type="project" value="InterPro"/>
</dbReference>
<comment type="subcellular location">
    <subcellularLocation>
        <location evidence="1">Nucleus</location>
    </subcellularLocation>
</comment>
<dbReference type="OrthoDB" id="2269373at2759"/>
<dbReference type="PANTHER" id="PTHR31001:SF81">
    <property type="entry name" value="ZN(II)2CYS6 TRANSCRIPTION FACTOR"/>
    <property type="match status" value="1"/>
</dbReference>
<feature type="region of interest" description="Disordered" evidence="3">
    <location>
        <begin position="259"/>
        <end position="311"/>
    </location>
</feature>
<comment type="caution">
    <text evidence="5">The sequence shown here is derived from an EMBL/GenBank/DDBJ whole genome shotgun (WGS) entry which is preliminary data.</text>
</comment>
<dbReference type="Proteomes" id="UP000217199">
    <property type="component" value="Unassembled WGS sequence"/>
</dbReference>
<name>A0A286UD13_9AGAM</name>
<dbReference type="Pfam" id="PF00172">
    <property type="entry name" value="Zn_clus"/>
    <property type="match status" value="1"/>
</dbReference>
<evidence type="ECO:0000313" key="6">
    <source>
        <dbReference type="Proteomes" id="UP000217199"/>
    </source>
</evidence>
<dbReference type="CDD" id="cd00067">
    <property type="entry name" value="GAL4"/>
    <property type="match status" value="1"/>
</dbReference>
<feature type="region of interest" description="Disordered" evidence="3">
    <location>
        <begin position="110"/>
        <end position="133"/>
    </location>
</feature>
<keyword evidence="2" id="KW-0539">Nucleus</keyword>
<gene>
    <name evidence="5" type="ORF">PNOK_0748300</name>
</gene>
<proteinExistence type="predicted"/>
<reference evidence="5 6" key="1">
    <citation type="journal article" date="2017" name="Mol. Ecol.">
        <title>Comparative and population genomic landscape of Phellinus noxius: A hypervariable fungus causing root rot in trees.</title>
        <authorList>
            <person name="Chung C.L."/>
            <person name="Lee T.J."/>
            <person name="Akiba M."/>
            <person name="Lee H.H."/>
            <person name="Kuo T.H."/>
            <person name="Liu D."/>
            <person name="Ke H.M."/>
            <person name="Yokoi T."/>
            <person name="Roa M.B."/>
            <person name="Lu M.J."/>
            <person name="Chang Y.Y."/>
            <person name="Ann P.J."/>
            <person name="Tsai J.N."/>
            <person name="Chen C.Y."/>
            <person name="Tzean S.S."/>
            <person name="Ota Y."/>
            <person name="Hattori T."/>
            <person name="Sahashi N."/>
            <person name="Liou R.F."/>
            <person name="Kikuchi T."/>
            <person name="Tsai I.J."/>
        </authorList>
    </citation>
    <scope>NUCLEOTIDE SEQUENCE [LARGE SCALE GENOMIC DNA]</scope>
    <source>
        <strain evidence="5 6">FFPRI411160</strain>
    </source>
</reference>
<dbReference type="InterPro" id="IPR050613">
    <property type="entry name" value="Sec_Metabolite_Reg"/>
</dbReference>
<keyword evidence="6" id="KW-1185">Reference proteome</keyword>